<comment type="caution">
    <text evidence="2">The sequence shown here is derived from an EMBL/GenBank/DDBJ whole genome shotgun (WGS) entry which is preliminary data.</text>
</comment>
<evidence type="ECO:0000313" key="3">
    <source>
        <dbReference type="Proteomes" id="UP001596422"/>
    </source>
</evidence>
<name>A0ABW2A3V6_9GAMM</name>
<keyword evidence="3" id="KW-1185">Reference proteome</keyword>
<dbReference type="EMBL" id="JBHSWE010000001">
    <property type="protein sequence ID" value="MFC6672069.1"/>
    <property type="molecule type" value="Genomic_DNA"/>
</dbReference>
<dbReference type="RefSeq" id="WP_379910536.1">
    <property type="nucleotide sequence ID" value="NZ_JBHSWE010000001.1"/>
</dbReference>
<dbReference type="SUPFAM" id="SSF143422">
    <property type="entry name" value="Transposase IS200-like"/>
    <property type="match status" value="1"/>
</dbReference>
<feature type="domain" description="Transposase IS200-like" evidence="1">
    <location>
        <begin position="9"/>
        <end position="123"/>
    </location>
</feature>
<accession>A0ABW2A3V6</accession>
<gene>
    <name evidence="2" type="ORF">ACFQDL_19870</name>
</gene>
<dbReference type="Pfam" id="PF01797">
    <property type="entry name" value="Y1_Tnp"/>
    <property type="match status" value="1"/>
</dbReference>
<dbReference type="PANTHER" id="PTHR34322:SF2">
    <property type="entry name" value="TRANSPOSASE IS200-LIKE DOMAIN-CONTAINING PROTEIN"/>
    <property type="match status" value="1"/>
</dbReference>
<evidence type="ECO:0000259" key="1">
    <source>
        <dbReference type="SMART" id="SM01321"/>
    </source>
</evidence>
<reference evidence="3" key="1">
    <citation type="journal article" date="2019" name="Int. J. Syst. Evol. Microbiol.">
        <title>The Global Catalogue of Microorganisms (GCM) 10K type strain sequencing project: providing services to taxonomists for standard genome sequencing and annotation.</title>
        <authorList>
            <consortium name="The Broad Institute Genomics Platform"/>
            <consortium name="The Broad Institute Genome Sequencing Center for Infectious Disease"/>
            <person name="Wu L."/>
            <person name="Ma J."/>
        </authorList>
    </citation>
    <scope>NUCLEOTIDE SEQUENCE [LARGE SCALE GENOMIC DNA]</scope>
    <source>
        <strain evidence="3">NBRC 111756</strain>
    </source>
</reference>
<sequence length="281" mass="32378">MARPLRLQFAGALYHVTSRGNRRESIYETDEDRSLFLGVLDDVCEAFNWICHAYCLMGNHYHLLIETPEGNLCHGMRQLNGVYTQRFNRHHSRVGHVFQGRYKAILVEKGAYLLELARYIVLNPVRAEMVRSAVEWPWSSYRATVGYKSDLNALNTDGILLAFGKQRGRAIERYERFVAEGRHQPSPWGKLRNQVYLGSEQFVDELQKRIDDADRLLEIPSAQRRPLAKPLEYYIKVTSSRNEAIVKAYASGNYSMKVIGEFFGLHYSRVSRIVSEAKGKT</sequence>
<dbReference type="InterPro" id="IPR002686">
    <property type="entry name" value="Transposase_17"/>
</dbReference>
<proteinExistence type="predicted"/>
<organism evidence="2 3">
    <name type="scientific">Marinobacterium aestuariivivens</name>
    <dbReference type="NCBI Taxonomy" id="1698799"/>
    <lineage>
        <taxon>Bacteria</taxon>
        <taxon>Pseudomonadati</taxon>
        <taxon>Pseudomonadota</taxon>
        <taxon>Gammaproteobacteria</taxon>
        <taxon>Oceanospirillales</taxon>
        <taxon>Oceanospirillaceae</taxon>
        <taxon>Marinobacterium</taxon>
    </lineage>
</organism>
<dbReference type="Gene3D" id="3.30.70.1290">
    <property type="entry name" value="Transposase IS200-like"/>
    <property type="match status" value="1"/>
</dbReference>
<dbReference type="InterPro" id="IPR036515">
    <property type="entry name" value="Transposase_17_sf"/>
</dbReference>
<evidence type="ECO:0000313" key="2">
    <source>
        <dbReference type="EMBL" id="MFC6672069.1"/>
    </source>
</evidence>
<dbReference type="PANTHER" id="PTHR34322">
    <property type="entry name" value="TRANSPOSASE, Y1_TNP DOMAIN-CONTAINING"/>
    <property type="match status" value="1"/>
</dbReference>
<dbReference type="SMART" id="SM01321">
    <property type="entry name" value="Y1_Tnp"/>
    <property type="match status" value="1"/>
</dbReference>
<dbReference type="Proteomes" id="UP001596422">
    <property type="component" value="Unassembled WGS sequence"/>
</dbReference>
<protein>
    <submittedName>
        <fullName evidence="2">Transposase</fullName>
    </submittedName>
</protein>